<proteinExistence type="predicted"/>
<dbReference type="EMBL" id="JAEFCI010000845">
    <property type="protein sequence ID" value="KAG5463296.1"/>
    <property type="molecule type" value="Genomic_DNA"/>
</dbReference>
<dbReference type="Proteomes" id="UP000673691">
    <property type="component" value="Unassembled WGS sequence"/>
</dbReference>
<gene>
    <name evidence="1" type="ORF">BJ554DRAFT_456</name>
</gene>
<reference evidence="1 2" key="1">
    <citation type="journal article" name="Sci. Rep.">
        <title>Genome-scale phylogenetic analyses confirm Olpidium as the closest living zoosporic fungus to the non-flagellated, terrestrial fungi.</title>
        <authorList>
            <person name="Chang Y."/>
            <person name="Rochon D."/>
            <person name="Sekimoto S."/>
            <person name="Wang Y."/>
            <person name="Chovatia M."/>
            <person name="Sandor L."/>
            <person name="Salamov A."/>
            <person name="Grigoriev I.V."/>
            <person name="Stajich J.E."/>
            <person name="Spatafora J.W."/>
        </authorList>
    </citation>
    <scope>NUCLEOTIDE SEQUENCE [LARGE SCALE GENOMIC DNA]</scope>
    <source>
        <strain evidence="1">S191</strain>
    </source>
</reference>
<dbReference type="SUPFAM" id="SSF56784">
    <property type="entry name" value="HAD-like"/>
    <property type="match status" value="1"/>
</dbReference>
<dbReference type="Gene3D" id="3.40.50.1000">
    <property type="entry name" value="HAD superfamily/HAD-like"/>
    <property type="match status" value="1"/>
</dbReference>
<dbReference type="AlphaFoldDB" id="A0A8H8DLZ4"/>
<dbReference type="InterPro" id="IPR023214">
    <property type="entry name" value="HAD_sf"/>
</dbReference>
<accession>A0A8H8DLZ4</accession>
<dbReference type="OrthoDB" id="10255128at2759"/>
<sequence>MTLPRPPLLLERIEACRVAARAQASRATILACDFDETLTAQDSLALLALLAHGKTMSPRDAGGGGCRCGKTLTGPAEINACPRWSSLVDAYLADLGAHRSAWRVGAEERARRRPPTQGPAAVAEYLAHLDAENALDAASLQRVRESRCLAGLTREEIFALGAKVPLRPAAARTLRRFLAAAKGDDGRHRRELHVVSVNWSRDLILGTLTAAVEPQADEAWVASSDLEFVDGISTGAVRAQLLVGGDKRERFMEIGRRAADAGYHPVRTIYVGDSVNDLACLCEFCPGLLSTYITKRFDTFSWELCAVPVVVADVGIIMGCNATLDEACKELGVAVLGVKNALEIPRPSDGGQVLYRANGWEELDDSGVLLT</sequence>
<organism evidence="1 2">
    <name type="scientific">Olpidium bornovanus</name>
    <dbReference type="NCBI Taxonomy" id="278681"/>
    <lineage>
        <taxon>Eukaryota</taxon>
        <taxon>Fungi</taxon>
        <taxon>Fungi incertae sedis</taxon>
        <taxon>Olpidiomycota</taxon>
        <taxon>Olpidiomycotina</taxon>
        <taxon>Olpidiomycetes</taxon>
        <taxon>Olpidiales</taxon>
        <taxon>Olpidiaceae</taxon>
        <taxon>Olpidium</taxon>
    </lineage>
</organism>
<name>A0A8H8DLZ4_9FUNG</name>
<evidence type="ECO:0000313" key="1">
    <source>
        <dbReference type="EMBL" id="KAG5463296.1"/>
    </source>
</evidence>
<protein>
    <submittedName>
        <fullName evidence="1">Uncharacterized protein</fullName>
    </submittedName>
</protein>
<dbReference type="InterPro" id="IPR050849">
    <property type="entry name" value="HAD-like_hydrolase_phosphatase"/>
</dbReference>
<dbReference type="InterPro" id="IPR036412">
    <property type="entry name" value="HAD-like_sf"/>
</dbReference>
<dbReference type="PANTHER" id="PTHR28181">
    <property type="entry name" value="UPF0655 PROTEIN YCR015C"/>
    <property type="match status" value="1"/>
</dbReference>
<keyword evidence="2" id="KW-1185">Reference proteome</keyword>
<dbReference type="PANTHER" id="PTHR28181:SF1">
    <property type="entry name" value="COLD TOLERANCE PROTEIN 1"/>
    <property type="match status" value="1"/>
</dbReference>
<comment type="caution">
    <text evidence="1">The sequence shown here is derived from an EMBL/GenBank/DDBJ whole genome shotgun (WGS) entry which is preliminary data.</text>
</comment>
<evidence type="ECO:0000313" key="2">
    <source>
        <dbReference type="Proteomes" id="UP000673691"/>
    </source>
</evidence>